<keyword evidence="1" id="KW-0802">TPR repeat</keyword>
<feature type="compositionally biased region" description="Polar residues" evidence="2">
    <location>
        <begin position="582"/>
        <end position="597"/>
    </location>
</feature>
<feature type="domain" description="VWFA" evidence="4">
    <location>
        <begin position="100"/>
        <end position="207"/>
    </location>
</feature>
<dbReference type="EMBL" id="AP024202">
    <property type="protein sequence ID" value="BCN92277.1"/>
    <property type="molecule type" value="Genomic_DNA"/>
</dbReference>
<evidence type="ECO:0000313" key="6">
    <source>
        <dbReference type="Proteomes" id="UP001054820"/>
    </source>
</evidence>
<feature type="compositionally biased region" description="Polar residues" evidence="2">
    <location>
        <begin position="629"/>
        <end position="653"/>
    </location>
</feature>
<dbReference type="PANTHER" id="PTHR22550">
    <property type="entry name" value="SPORE GERMINATION PROTEIN"/>
    <property type="match status" value="1"/>
</dbReference>
<feature type="compositionally biased region" description="Basic and acidic residues" evidence="2">
    <location>
        <begin position="689"/>
        <end position="698"/>
    </location>
</feature>
<accession>A0ABM7MAC2</accession>
<dbReference type="InterPro" id="IPR036465">
    <property type="entry name" value="vWFA_dom_sf"/>
</dbReference>
<dbReference type="Pfam" id="PF00515">
    <property type="entry name" value="TPR_1"/>
    <property type="match status" value="1"/>
</dbReference>
<feature type="region of interest" description="Disordered" evidence="2">
    <location>
        <begin position="679"/>
        <end position="698"/>
    </location>
</feature>
<dbReference type="SMART" id="SM00028">
    <property type="entry name" value="TPR"/>
    <property type="match status" value="1"/>
</dbReference>
<dbReference type="Gene3D" id="3.40.50.410">
    <property type="entry name" value="von Willebrand factor, type A domain"/>
    <property type="match status" value="1"/>
</dbReference>
<proteinExistence type="predicted"/>
<evidence type="ECO:0000313" key="5">
    <source>
        <dbReference type="EMBL" id="BCN92277.1"/>
    </source>
</evidence>
<dbReference type="InterPro" id="IPR002035">
    <property type="entry name" value="VWF_A"/>
</dbReference>
<evidence type="ECO:0000256" key="2">
    <source>
        <dbReference type="SAM" id="MobiDB-lite"/>
    </source>
</evidence>
<keyword evidence="3" id="KW-1133">Transmembrane helix</keyword>
<dbReference type="PROSITE" id="PS50005">
    <property type="entry name" value="TPR"/>
    <property type="match status" value="1"/>
</dbReference>
<feature type="compositionally biased region" description="Low complexity" evidence="2">
    <location>
        <begin position="472"/>
        <end position="487"/>
    </location>
</feature>
<dbReference type="InterPro" id="IPR050768">
    <property type="entry name" value="UPF0353/GerABKA_families"/>
</dbReference>
<feature type="transmembrane region" description="Helical" evidence="3">
    <location>
        <begin position="65"/>
        <end position="86"/>
    </location>
</feature>
<feature type="transmembrane region" description="Helical" evidence="3">
    <location>
        <begin position="12"/>
        <end position="29"/>
    </location>
</feature>
<keyword evidence="6" id="KW-1185">Reference proteome</keyword>
<name>A0ABM7MAC2_9GAMM</name>
<dbReference type="InterPro" id="IPR019734">
    <property type="entry name" value="TPR_rpt"/>
</dbReference>
<dbReference type="PROSITE" id="PS50293">
    <property type="entry name" value="TPR_REGION"/>
    <property type="match status" value="1"/>
</dbReference>
<organism evidence="5 6">
    <name type="scientific">Thiomicrorhabdus immobilis</name>
    <dbReference type="NCBI Taxonomy" id="2791037"/>
    <lineage>
        <taxon>Bacteria</taxon>
        <taxon>Pseudomonadati</taxon>
        <taxon>Pseudomonadota</taxon>
        <taxon>Gammaproteobacteria</taxon>
        <taxon>Thiotrichales</taxon>
        <taxon>Piscirickettsiaceae</taxon>
        <taxon>Thiomicrorhabdus</taxon>
    </lineage>
</organism>
<feature type="compositionally biased region" description="Polar residues" evidence="2">
    <location>
        <begin position="548"/>
        <end position="572"/>
    </location>
</feature>
<dbReference type="Proteomes" id="UP001054820">
    <property type="component" value="Chromosome"/>
</dbReference>
<feature type="repeat" description="TPR" evidence="1">
    <location>
        <begin position="423"/>
        <end position="456"/>
    </location>
</feature>
<evidence type="ECO:0000256" key="1">
    <source>
        <dbReference type="PROSITE-ProRule" id="PRU00339"/>
    </source>
</evidence>
<feature type="compositionally biased region" description="Polar residues" evidence="2">
    <location>
        <begin position="502"/>
        <end position="540"/>
    </location>
</feature>
<dbReference type="RefSeq" id="WP_237261982.1">
    <property type="nucleotide sequence ID" value="NZ_AP024202.1"/>
</dbReference>
<dbReference type="SUPFAM" id="SSF48452">
    <property type="entry name" value="TPR-like"/>
    <property type="match status" value="1"/>
</dbReference>
<evidence type="ECO:0000256" key="3">
    <source>
        <dbReference type="SAM" id="Phobius"/>
    </source>
</evidence>
<reference evidence="5" key="1">
    <citation type="journal article" date="2022" name="Arch. Microbiol.">
        <title>Thiomicrorhabdus immobilis sp. nov., a mesophilic sulfur-oxidizing bacterium isolated from sediment of a brackish lake in northern Japan.</title>
        <authorList>
            <person name="Kojima H."/>
            <person name="Mochizuki J."/>
            <person name="Kanda M."/>
            <person name="Watanabe T."/>
            <person name="Fukui M."/>
        </authorList>
    </citation>
    <scope>NUCLEOTIDE SEQUENCE</scope>
    <source>
        <strain evidence="5">Am19</strain>
    </source>
</reference>
<dbReference type="SUPFAM" id="SSF53300">
    <property type="entry name" value="vWA-like"/>
    <property type="match status" value="1"/>
</dbReference>
<evidence type="ECO:0000259" key="4">
    <source>
        <dbReference type="Pfam" id="PF13519"/>
    </source>
</evidence>
<protein>
    <recommendedName>
        <fullName evidence="4">VWFA domain-containing protein</fullName>
    </recommendedName>
</protein>
<feature type="transmembrane region" description="Helical" evidence="3">
    <location>
        <begin position="315"/>
        <end position="331"/>
    </location>
</feature>
<dbReference type="Pfam" id="PF13519">
    <property type="entry name" value="VWA_2"/>
    <property type="match status" value="1"/>
</dbReference>
<feature type="region of interest" description="Disordered" evidence="2">
    <location>
        <begin position="472"/>
        <end position="672"/>
    </location>
</feature>
<feature type="compositionally biased region" description="Basic and acidic residues" evidence="2">
    <location>
        <begin position="488"/>
        <end position="498"/>
    </location>
</feature>
<dbReference type="InterPro" id="IPR011990">
    <property type="entry name" value="TPR-like_helical_dom_sf"/>
</dbReference>
<keyword evidence="3" id="KW-0812">Transmembrane</keyword>
<keyword evidence="3" id="KW-0472">Membrane</keyword>
<sequence length="698" mass="77818">MEVLNSIHFLRPWWFLALLPIAWIILRAWQANRKQGAWHKVIDPKFRSLLLGENSSTEPSFNEKMGYIGLSIAWIFAILALSGPWIKSIEVPAQKNQQGVVIVLDLSLSMLADDLSPNRISRVKYKITDLLKQHPEYATGMVAYAGSAHTISPISEDNKTLLGLLPSLNPVMMPNYGAKPILGFEQASKLFKGANITQGHILWITDDIEEDEITQVSDWVKSHSYSMTVMTVGTDTGGVVQIPNYGLLKDNENKLIMPKLPIQRFEKLSQETNIKWVRLIPGEQDVQALLPPKLASTEDSADDQHKKEVKHPLDIGAYFLFIIIPLVAFIFRRGTLLSLTLIVVTPASLFTPQPSYAKEWLSELPALSSMFKSPDQQGYDAWEEKKYEAASALFENAQWRASALYRQGKYAEAAKLFALDKSPVGHYNQGNALALSGNLQEAAKAYEKALQLDPDFKEAQSNLAVVNNLLNQQSPQNNGQNQQGQQNEKADNTQDKQPGEPQKNTVSDKQNQQSSPSYNTGNNQENASKQQNTDQASQSEQGKKDVNSEPSMNGKNSNQPNGNGKADNNLSKDNQDGKKHNQATQANHSNTADNDLNQPALAEDGQSSNQDENHTDQSAKEQKNAAPSKLNSDSPNNPDQQSVNADGTGNQPKLTEDEQARQNWLKQIPDQPGLFLKRKFEYQFQQNPRNDKPAEKQW</sequence>
<dbReference type="Gene3D" id="1.25.40.10">
    <property type="entry name" value="Tetratricopeptide repeat domain"/>
    <property type="match status" value="1"/>
</dbReference>
<gene>
    <name evidence="5" type="primary">batB</name>
    <name evidence="5" type="ORF">THMIRHAM_00620</name>
</gene>
<dbReference type="PANTHER" id="PTHR22550:SF14">
    <property type="entry name" value="VWFA DOMAIN-CONTAINING PROTEIN"/>
    <property type="match status" value="1"/>
</dbReference>
<feature type="compositionally biased region" description="Basic and acidic residues" evidence="2">
    <location>
        <begin position="611"/>
        <end position="623"/>
    </location>
</feature>